<dbReference type="InterPro" id="IPR001775">
    <property type="entry name" value="GspD/PilQ"/>
</dbReference>
<feature type="non-terminal residue" evidence="8">
    <location>
        <position position="530"/>
    </location>
</feature>
<dbReference type="PANTHER" id="PTHR30604">
    <property type="entry name" value="PROTEIN TRANSPORT PROTEIN HOFQ"/>
    <property type="match status" value="1"/>
</dbReference>
<evidence type="ECO:0000259" key="7">
    <source>
        <dbReference type="SMART" id="SM00965"/>
    </source>
</evidence>
<dbReference type="PRINTS" id="PR00811">
    <property type="entry name" value="BCTERIALGSPD"/>
</dbReference>
<dbReference type="SMART" id="SM00965">
    <property type="entry name" value="STN"/>
    <property type="match status" value="1"/>
</dbReference>
<dbReference type="PANTHER" id="PTHR30604:SF1">
    <property type="entry name" value="DNA UTILIZATION PROTEIN HOFQ"/>
    <property type="match status" value="1"/>
</dbReference>
<dbReference type="AlphaFoldDB" id="A0A2J0KST1"/>
<protein>
    <recommendedName>
        <fullName evidence="7">Secretin/TonB short N-terminal domain-containing protein</fullName>
    </recommendedName>
</protein>
<dbReference type="EMBL" id="PEWV01000042">
    <property type="protein sequence ID" value="PIU41572.1"/>
    <property type="molecule type" value="Genomic_DNA"/>
</dbReference>
<dbReference type="Proteomes" id="UP000230052">
    <property type="component" value="Unassembled WGS sequence"/>
</dbReference>
<dbReference type="Pfam" id="PF00263">
    <property type="entry name" value="Secretin"/>
    <property type="match status" value="1"/>
</dbReference>
<dbReference type="GO" id="GO:0019867">
    <property type="term" value="C:outer membrane"/>
    <property type="evidence" value="ECO:0007669"/>
    <property type="project" value="InterPro"/>
</dbReference>
<dbReference type="InterPro" id="IPR004846">
    <property type="entry name" value="T2SS/T3SS_dom"/>
</dbReference>
<comment type="similarity">
    <text evidence="5">Belongs to the bacterial secretin family.</text>
</comment>
<comment type="subcellular location">
    <subcellularLocation>
        <location evidence="1">Membrane</location>
    </subcellularLocation>
</comment>
<dbReference type="InterPro" id="IPR004845">
    <property type="entry name" value="T2SS_GspD_CS"/>
</dbReference>
<evidence type="ECO:0000256" key="4">
    <source>
        <dbReference type="ARBA" id="ARBA00023237"/>
    </source>
</evidence>
<dbReference type="Gene3D" id="3.30.1370.120">
    <property type="match status" value="2"/>
</dbReference>
<comment type="caution">
    <text evidence="8">The sequence shown here is derived from an EMBL/GenBank/DDBJ whole genome shotgun (WGS) entry which is preliminary data.</text>
</comment>
<gene>
    <name evidence="8" type="ORF">COS99_04475</name>
</gene>
<evidence type="ECO:0000313" key="9">
    <source>
        <dbReference type="Proteomes" id="UP000230052"/>
    </source>
</evidence>
<keyword evidence="4" id="KW-0998">Cell outer membrane</keyword>
<evidence type="ECO:0000256" key="6">
    <source>
        <dbReference type="SAM" id="SignalP"/>
    </source>
</evidence>
<sequence length="530" mass="57006">MKLISAMFVIGMVFICVSFAIAQNGETETTYRTEAEATSIEGVPQAEADTGTIVESDSGNVTLDFKDADIRNVLRILSYKGQVNIIAGKGVEGPITIRLTDVPWEKALDVILTTYDYGYERDGNIVTVYPMEVLTQKKLAQKELSEVEPLVTEVYRLSYVDAFDVRELLKEQVSSRGKITVLQKTVQKGWPFGIGGGKGSSGGVGGFGVQERATEGGGKETKAGIAKEERVLRPRANTLVVSDISSYMERIKKIIVTVDIRPRQVLIETKIVEVNRNKLKDLGFDWGTGSEGASAATIADMLTPFQKSKGGTTLASVGAHNLGAQVQPSIFSPKATGLSGILPFDTGASLVFRKLTGTQFEIILHALEEDVDSNTLSAPRVMTLDGQEAKILIGSSYPILSAEISSSTSSTSITQTLDYYQNLGIVLNVIPQISGEQSINMVLHPAVYSTTESVTATSSTGSVGGEISIAYPIVLMREADTQILMKTGETVVIGGLLKDEKKEGKFSVPILGDLPIVGTLFQRNTTTNEK</sequence>
<keyword evidence="3" id="KW-0472">Membrane</keyword>
<accession>A0A2J0KST1</accession>
<dbReference type="InterPro" id="IPR011662">
    <property type="entry name" value="Secretin/TonB_short_N"/>
</dbReference>
<dbReference type="InterPro" id="IPR038591">
    <property type="entry name" value="NolW-like_sf"/>
</dbReference>
<feature type="domain" description="Secretin/TonB short N-terminal" evidence="7">
    <location>
        <begin position="83"/>
        <end position="131"/>
    </location>
</feature>
<evidence type="ECO:0000256" key="2">
    <source>
        <dbReference type="ARBA" id="ARBA00022448"/>
    </source>
</evidence>
<feature type="signal peptide" evidence="6">
    <location>
        <begin position="1"/>
        <end position="22"/>
    </location>
</feature>
<keyword evidence="6" id="KW-0732">Signal</keyword>
<feature type="chain" id="PRO_5014473332" description="Secretin/TonB short N-terminal domain-containing protein" evidence="6">
    <location>
        <begin position="23"/>
        <end position="530"/>
    </location>
</feature>
<proteinExistence type="inferred from homology"/>
<dbReference type="GO" id="GO:0009306">
    <property type="term" value="P:protein secretion"/>
    <property type="evidence" value="ECO:0007669"/>
    <property type="project" value="InterPro"/>
</dbReference>
<dbReference type="InterPro" id="IPR051808">
    <property type="entry name" value="Type_IV_pilus_biogenesis"/>
</dbReference>
<name>A0A2J0KST1_9BACT</name>
<keyword evidence="2" id="KW-0813">Transport</keyword>
<dbReference type="Pfam" id="PF07660">
    <property type="entry name" value="STN"/>
    <property type="match status" value="1"/>
</dbReference>
<evidence type="ECO:0000256" key="1">
    <source>
        <dbReference type="ARBA" id="ARBA00004370"/>
    </source>
</evidence>
<evidence type="ECO:0000313" key="8">
    <source>
        <dbReference type="EMBL" id="PIU41572.1"/>
    </source>
</evidence>
<evidence type="ECO:0000256" key="5">
    <source>
        <dbReference type="RuleBase" id="RU004003"/>
    </source>
</evidence>
<reference evidence="8 9" key="1">
    <citation type="submission" date="2017-09" db="EMBL/GenBank/DDBJ databases">
        <title>Depth-based differentiation of microbial function through sediment-hosted aquifers and enrichment of novel symbionts in the deep terrestrial subsurface.</title>
        <authorList>
            <person name="Probst A.J."/>
            <person name="Ladd B."/>
            <person name="Jarett J.K."/>
            <person name="Geller-Mcgrath D.E."/>
            <person name="Sieber C.M."/>
            <person name="Emerson J.B."/>
            <person name="Anantharaman K."/>
            <person name="Thomas B.C."/>
            <person name="Malmstrom R."/>
            <person name="Stieglmeier M."/>
            <person name="Klingl A."/>
            <person name="Woyke T."/>
            <person name="Ryan C.M."/>
            <person name="Banfield J.F."/>
        </authorList>
    </citation>
    <scope>NUCLEOTIDE SEQUENCE [LARGE SCALE GENOMIC DNA]</scope>
    <source>
        <strain evidence="8">CG07_land_8_20_14_0_80_42_15</strain>
    </source>
</reference>
<evidence type="ECO:0000256" key="3">
    <source>
        <dbReference type="ARBA" id="ARBA00023136"/>
    </source>
</evidence>
<dbReference type="Gene3D" id="3.30.1370.130">
    <property type="match status" value="1"/>
</dbReference>
<organism evidence="8 9">
    <name type="scientific">Candidatus Aquitaenariimonas noxiae</name>
    <dbReference type="NCBI Taxonomy" id="1974741"/>
    <lineage>
        <taxon>Bacteria</taxon>
        <taxon>Pseudomonadati</taxon>
        <taxon>Candidatus Omnitrophota</taxon>
        <taxon>Candidatus Aquitaenariimonas</taxon>
    </lineage>
</organism>
<dbReference type="PROSITE" id="PS00875">
    <property type="entry name" value="T2SP_D"/>
    <property type="match status" value="1"/>
</dbReference>